<feature type="region of interest" description="Disordered" evidence="1">
    <location>
        <begin position="178"/>
        <end position="248"/>
    </location>
</feature>
<feature type="compositionally biased region" description="Basic and acidic residues" evidence="1">
    <location>
        <begin position="193"/>
        <end position="248"/>
    </location>
</feature>
<dbReference type="Proteomes" id="UP000000263">
    <property type="component" value="Chromosome"/>
</dbReference>
<reference evidence="3 4" key="1">
    <citation type="submission" date="2007-08" db="EMBL/GenBank/DDBJ databases">
        <title>Complete sequence of Roseiflexus castenholzii DSM 13941.</title>
        <authorList>
            <consortium name="US DOE Joint Genome Institute"/>
            <person name="Copeland A."/>
            <person name="Lucas S."/>
            <person name="Lapidus A."/>
            <person name="Barry K."/>
            <person name="Glavina del Rio T."/>
            <person name="Dalin E."/>
            <person name="Tice H."/>
            <person name="Pitluck S."/>
            <person name="Thompson L.S."/>
            <person name="Brettin T."/>
            <person name="Bruce D."/>
            <person name="Detter J.C."/>
            <person name="Han C."/>
            <person name="Tapia R."/>
            <person name="Schmutz J."/>
            <person name="Larimer F."/>
            <person name="Land M."/>
            <person name="Hauser L."/>
            <person name="Kyrpides N."/>
            <person name="Mikhailova N."/>
            <person name="Bryant D.A."/>
            <person name="Hanada S."/>
            <person name="Tsukatani Y."/>
            <person name="Richardson P."/>
        </authorList>
    </citation>
    <scope>NUCLEOTIDE SEQUENCE [LARGE SCALE GENOMIC DNA]</scope>
    <source>
        <strain evidence="4">DSM 13941 / HLO8</strain>
    </source>
</reference>
<dbReference type="PANTHER" id="PTHR36304:SF4">
    <property type="entry name" value="DUF4388 DOMAIN-CONTAINING PROTEIN"/>
    <property type="match status" value="1"/>
</dbReference>
<dbReference type="InterPro" id="IPR025497">
    <property type="entry name" value="PatA-like_N"/>
</dbReference>
<dbReference type="eggNOG" id="ENOG50349QQ">
    <property type="taxonomic scope" value="Bacteria"/>
</dbReference>
<dbReference type="OrthoDB" id="153104at2"/>
<keyword evidence="4" id="KW-1185">Reference proteome</keyword>
<name>A7NFQ4_ROSCS</name>
<gene>
    <name evidence="3" type="ordered locus">Rcas_0148</name>
</gene>
<evidence type="ECO:0000259" key="2">
    <source>
        <dbReference type="Pfam" id="PF14332"/>
    </source>
</evidence>
<feature type="domain" description="PatA-like N-terminal" evidence="2">
    <location>
        <begin position="4"/>
        <end position="102"/>
    </location>
</feature>
<protein>
    <recommendedName>
        <fullName evidence="2">PatA-like N-terminal domain-containing protein</fullName>
    </recommendedName>
</protein>
<evidence type="ECO:0000313" key="4">
    <source>
        <dbReference type="Proteomes" id="UP000000263"/>
    </source>
</evidence>
<dbReference type="EMBL" id="CP000804">
    <property type="protein sequence ID" value="ABU56283.1"/>
    <property type="molecule type" value="Genomic_DNA"/>
</dbReference>
<dbReference type="HOGENOM" id="CLU_1228894_0_0_0"/>
<evidence type="ECO:0000313" key="3">
    <source>
        <dbReference type="EMBL" id="ABU56283.1"/>
    </source>
</evidence>
<dbReference type="PANTHER" id="PTHR36304">
    <property type="entry name" value="DOMAIN GTPASE-ACTIVATING PROTEIN, PUTATIVE-RELATED-RELATED"/>
    <property type="match status" value="1"/>
</dbReference>
<accession>A7NFQ4</accession>
<organism evidence="3 4">
    <name type="scientific">Roseiflexus castenholzii (strain DSM 13941 / HLO8)</name>
    <dbReference type="NCBI Taxonomy" id="383372"/>
    <lineage>
        <taxon>Bacteria</taxon>
        <taxon>Bacillati</taxon>
        <taxon>Chloroflexota</taxon>
        <taxon>Chloroflexia</taxon>
        <taxon>Chloroflexales</taxon>
        <taxon>Roseiflexineae</taxon>
        <taxon>Roseiflexaceae</taxon>
        <taxon>Roseiflexus</taxon>
    </lineage>
</organism>
<feature type="compositionally biased region" description="Pro residues" evidence="1">
    <location>
        <begin position="179"/>
        <end position="189"/>
    </location>
</feature>
<dbReference type="AlphaFoldDB" id="A7NFQ4"/>
<dbReference type="KEGG" id="rca:Rcas_0148"/>
<sequence>MQLEGSLSQFPLRELIEMAVYSSVSGVLEVQVGDDVGRIFFRDGLPQHAELSGLQGVDAIGRMFAERDASFRFSADGAPVTPTLWMDPWEIIELAEHQAQTWALVRPYVPALSAIPTLRMPLQRAQSLVGEDIAPLLTLIDGQRSIPDIARDLSVTLIDVYVGIASLVQQQIVVLASPSPSPTAPPPEPNSDTGEKRDGFFERLLARALEEERRKSEPRISEPRISEPRQSEPRQSEPRRSGGRSSRE</sequence>
<evidence type="ECO:0000256" key="1">
    <source>
        <dbReference type="SAM" id="MobiDB-lite"/>
    </source>
</evidence>
<proteinExistence type="predicted"/>
<dbReference type="Pfam" id="PF14332">
    <property type="entry name" value="DUF4388"/>
    <property type="match status" value="1"/>
</dbReference>